<sequence>MFAKDGSLITTTLPTTTTLTAEGNMEDAGALVPLHGKDGGLGYAKVAGDEAIPDYEARRLLNILSSGTLLGLQSDLQIALEP</sequence>
<dbReference type="Proteomes" id="UP001608902">
    <property type="component" value="Unassembled WGS sequence"/>
</dbReference>
<organism evidence="1 2">
    <name type="scientific">Gnathostoma spinigerum</name>
    <dbReference type="NCBI Taxonomy" id="75299"/>
    <lineage>
        <taxon>Eukaryota</taxon>
        <taxon>Metazoa</taxon>
        <taxon>Ecdysozoa</taxon>
        <taxon>Nematoda</taxon>
        <taxon>Chromadorea</taxon>
        <taxon>Rhabditida</taxon>
        <taxon>Spirurina</taxon>
        <taxon>Gnathostomatomorpha</taxon>
        <taxon>Gnathostomatoidea</taxon>
        <taxon>Gnathostomatidae</taxon>
        <taxon>Gnathostoma</taxon>
    </lineage>
</organism>
<accession>A0ABD6F202</accession>
<reference evidence="1 2" key="1">
    <citation type="submission" date="2024-08" db="EMBL/GenBank/DDBJ databases">
        <title>Gnathostoma spinigerum genome.</title>
        <authorList>
            <person name="Gonzalez-Bertolin B."/>
            <person name="Monzon S."/>
            <person name="Zaballos A."/>
            <person name="Jimenez P."/>
            <person name="Dekumyoy P."/>
            <person name="Varona S."/>
            <person name="Cuesta I."/>
            <person name="Sumanam S."/>
            <person name="Adisakwattana P."/>
            <person name="Gasser R.B."/>
            <person name="Hernandez-Gonzalez A."/>
            <person name="Young N.D."/>
            <person name="Perteguer M.J."/>
        </authorList>
    </citation>
    <scope>NUCLEOTIDE SEQUENCE [LARGE SCALE GENOMIC DNA]</scope>
    <source>
        <strain evidence="1">AL3</strain>
        <tissue evidence="1">Liver</tissue>
    </source>
</reference>
<proteinExistence type="predicted"/>
<comment type="caution">
    <text evidence="1">The sequence shown here is derived from an EMBL/GenBank/DDBJ whole genome shotgun (WGS) entry which is preliminary data.</text>
</comment>
<dbReference type="EMBL" id="JBGFUD010014596">
    <property type="protein sequence ID" value="MFH4983959.1"/>
    <property type="molecule type" value="Genomic_DNA"/>
</dbReference>
<keyword evidence="2" id="KW-1185">Reference proteome</keyword>
<protein>
    <submittedName>
        <fullName evidence="1">Uncharacterized protein</fullName>
    </submittedName>
</protein>
<name>A0ABD6F202_9BILA</name>
<gene>
    <name evidence="1" type="ORF">AB6A40_010668</name>
</gene>
<evidence type="ECO:0000313" key="2">
    <source>
        <dbReference type="Proteomes" id="UP001608902"/>
    </source>
</evidence>
<evidence type="ECO:0000313" key="1">
    <source>
        <dbReference type="EMBL" id="MFH4983959.1"/>
    </source>
</evidence>
<dbReference type="AlphaFoldDB" id="A0ABD6F202"/>